<evidence type="ECO:0000256" key="2">
    <source>
        <dbReference type="SAM" id="SignalP"/>
    </source>
</evidence>
<reference evidence="3 4" key="1">
    <citation type="submission" date="2016-06" db="EMBL/GenBank/DDBJ databases">
        <authorList>
            <person name="Kjaerup R.B."/>
            <person name="Dalgaard T.S."/>
            <person name="Juul-Madsen H.R."/>
        </authorList>
    </citation>
    <scope>NUCLEOTIDE SEQUENCE [LARGE SCALE GENOMIC DNA]</scope>
    <source>
        <strain evidence="3 4">E2838</strain>
    </source>
</reference>
<feature type="chain" id="PRO_5008316739" description="Trypsin" evidence="2">
    <location>
        <begin position="31"/>
        <end position="245"/>
    </location>
</feature>
<proteinExistence type="predicted"/>
<feature type="region of interest" description="Disordered" evidence="1">
    <location>
        <begin position="221"/>
        <end position="245"/>
    </location>
</feature>
<dbReference type="Proteomes" id="UP000092207">
    <property type="component" value="Unassembled WGS sequence"/>
</dbReference>
<accession>A0A1A2VZI4</accession>
<dbReference type="PROSITE" id="PS51257">
    <property type="entry name" value="PROKAR_LIPOPROTEIN"/>
    <property type="match status" value="1"/>
</dbReference>
<dbReference type="AlphaFoldDB" id="A0A1A2VZI4"/>
<dbReference type="EMBL" id="LZJY01000137">
    <property type="protein sequence ID" value="OBI05998.1"/>
    <property type="molecule type" value="Genomic_DNA"/>
</dbReference>
<dbReference type="RefSeq" id="WP_067303555.1">
    <property type="nucleotide sequence ID" value="NZ_LZJY01000137.1"/>
</dbReference>
<feature type="compositionally biased region" description="Basic and acidic residues" evidence="1">
    <location>
        <begin position="236"/>
        <end position="245"/>
    </location>
</feature>
<evidence type="ECO:0000256" key="1">
    <source>
        <dbReference type="SAM" id="MobiDB-lite"/>
    </source>
</evidence>
<feature type="signal peptide" evidence="2">
    <location>
        <begin position="1"/>
        <end position="30"/>
    </location>
</feature>
<evidence type="ECO:0000313" key="4">
    <source>
        <dbReference type="Proteomes" id="UP000092207"/>
    </source>
</evidence>
<evidence type="ECO:0000313" key="3">
    <source>
        <dbReference type="EMBL" id="OBI05998.1"/>
    </source>
</evidence>
<sequence length="245" mass="25861">MEVVSWRGGRLAIAFAFVVTMAGCPGQAGASPAVTAFPGMEIRQGATVCMVGLVEPRLRVAVTSGQCGNSEADVTDHDGNPVGKVVLARRQSADDPAANREMSPVEYEVVALGPDVTASDLLPTGRQLKSSPGLRAQPGLPVCQFRRSVGQRCATISSVNAGRFIIADVAVDSRDFGGPVYALTDDGAVVVGLYEGMWGAVPEMESWQAVMQQVYVDGRAQNQQPQSPGEPRMVGRRVDRSFASP</sequence>
<organism evidence="3 4">
    <name type="scientific">Mycobacterium scrofulaceum</name>
    <dbReference type="NCBI Taxonomy" id="1783"/>
    <lineage>
        <taxon>Bacteria</taxon>
        <taxon>Bacillati</taxon>
        <taxon>Actinomycetota</taxon>
        <taxon>Actinomycetes</taxon>
        <taxon>Mycobacteriales</taxon>
        <taxon>Mycobacteriaceae</taxon>
        <taxon>Mycobacterium</taxon>
    </lineage>
</organism>
<gene>
    <name evidence="3" type="ORF">A5679_12795</name>
</gene>
<evidence type="ECO:0008006" key="5">
    <source>
        <dbReference type="Google" id="ProtNLM"/>
    </source>
</evidence>
<protein>
    <recommendedName>
        <fullName evidence="5">Trypsin</fullName>
    </recommendedName>
</protein>
<keyword evidence="2" id="KW-0732">Signal</keyword>
<name>A0A1A2VZI4_MYCSC</name>
<comment type="caution">
    <text evidence="3">The sequence shown here is derived from an EMBL/GenBank/DDBJ whole genome shotgun (WGS) entry which is preliminary data.</text>
</comment>